<evidence type="ECO:0000313" key="2">
    <source>
        <dbReference type="EMBL" id="KAJ3834837.1"/>
    </source>
</evidence>
<keyword evidence="3" id="KW-1185">Reference proteome</keyword>
<evidence type="ECO:0000313" key="3">
    <source>
        <dbReference type="Proteomes" id="UP001163846"/>
    </source>
</evidence>
<name>A0AA38U9C0_9AGAR</name>
<feature type="compositionally biased region" description="Acidic residues" evidence="1">
    <location>
        <begin position="205"/>
        <end position="220"/>
    </location>
</feature>
<reference evidence="2" key="1">
    <citation type="submission" date="2022-08" db="EMBL/GenBank/DDBJ databases">
        <authorList>
            <consortium name="DOE Joint Genome Institute"/>
            <person name="Min B."/>
            <person name="Riley R."/>
            <person name="Sierra-Patev S."/>
            <person name="Naranjo-Ortiz M."/>
            <person name="Looney B."/>
            <person name="Konkel Z."/>
            <person name="Slot J.C."/>
            <person name="Sakamoto Y."/>
            <person name="Steenwyk J.L."/>
            <person name="Rokas A."/>
            <person name="Carro J."/>
            <person name="Camarero S."/>
            <person name="Ferreira P."/>
            <person name="Molpeceres G."/>
            <person name="Ruiz-Duenas F.J."/>
            <person name="Serrano A."/>
            <person name="Henrissat B."/>
            <person name="Drula E."/>
            <person name="Hughes K.W."/>
            <person name="Mata J.L."/>
            <person name="Ishikawa N.K."/>
            <person name="Vargas-Isla R."/>
            <person name="Ushijima S."/>
            <person name="Smith C.A."/>
            <person name="Ahrendt S."/>
            <person name="Andreopoulos W."/>
            <person name="He G."/>
            <person name="Labutti K."/>
            <person name="Lipzen A."/>
            <person name="Ng V."/>
            <person name="Sandor L."/>
            <person name="Barry K."/>
            <person name="Martinez A.T."/>
            <person name="Xiao Y."/>
            <person name="Gibbons J.G."/>
            <person name="Terashima K."/>
            <person name="Hibbett D.S."/>
            <person name="Grigoriev I.V."/>
        </authorList>
    </citation>
    <scope>NUCLEOTIDE SEQUENCE</scope>
    <source>
        <strain evidence="2">TFB9207</strain>
    </source>
</reference>
<dbReference type="AlphaFoldDB" id="A0AA38U9C0"/>
<evidence type="ECO:0008006" key="4">
    <source>
        <dbReference type="Google" id="ProtNLM"/>
    </source>
</evidence>
<comment type="caution">
    <text evidence="2">The sequence shown here is derived from an EMBL/GenBank/DDBJ whole genome shotgun (WGS) entry which is preliminary data.</text>
</comment>
<dbReference type="CDD" id="cd23422">
    <property type="entry name" value="beta-trefoil_Ricin_MPL_CNL"/>
    <property type="match status" value="1"/>
</dbReference>
<gene>
    <name evidence="2" type="ORF">F5878DRAFT_664410</name>
</gene>
<evidence type="ECO:0000256" key="1">
    <source>
        <dbReference type="SAM" id="MobiDB-lite"/>
    </source>
</evidence>
<dbReference type="EMBL" id="MU806479">
    <property type="protein sequence ID" value="KAJ3834837.1"/>
    <property type="molecule type" value="Genomic_DNA"/>
</dbReference>
<dbReference type="SUPFAM" id="SSF50370">
    <property type="entry name" value="Ricin B-like lectins"/>
    <property type="match status" value="1"/>
</dbReference>
<dbReference type="InterPro" id="IPR035992">
    <property type="entry name" value="Ricin_B-like_lectins"/>
</dbReference>
<feature type="region of interest" description="Disordered" evidence="1">
    <location>
        <begin position="96"/>
        <end position="115"/>
    </location>
</feature>
<dbReference type="Gene3D" id="2.80.10.50">
    <property type="match status" value="1"/>
</dbReference>
<protein>
    <recommendedName>
        <fullName evidence="4">Ricin B lectin domain-containing protein</fullName>
    </recommendedName>
</protein>
<proteinExistence type="predicted"/>
<sequence>MHPELVLKPGTYRLINLQSHTALDLSEGDGRSFIGWTQHTNANQRFVFTPLGHGGGYLIESAWNDNYATVQDGICTGVSVVGTGFPATWALEKVGFGSGSEDREGGDGDGKEKGDTFFRIRWPNSHYVMDLEGYGSDKDGAKIQLAYEQSPAHPCQIWRFEEVESSVAIAGLDTILAPNDIIFDPKSISDSDSEEEESQYSSSDFDSEDDSSDDEFHDASEDGLDLEGIVQDFPGHTDTAGVIKAISRVDDVDSKDSEKYRKRLQKSWSNSMTVTRTTSTVCSVSKGALSTGKK</sequence>
<feature type="region of interest" description="Disordered" evidence="1">
    <location>
        <begin position="185"/>
        <end position="220"/>
    </location>
</feature>
<dbReference type="Proteomes" id="UP001163846">
    <property type="component" value="Unassembled WGS sequence"/>
</dbReference>
<accession>A0AA38U9C0</accession>
<feature type="compositionally biased region" description="Basic and acidic residues" evidence="1">
    <location>
        <begin position="100"/>
        <end position="115"/>
    </location>
</feature>
<organism evidence="2 3">
    <name type="scientific">Lentinula raphanica</name>
    <dbReference type="NCBI Taxonomy" id="153919"/>
    <lineage>
        <taxon>Eukaryota</taxon>
        <taxon>Fungi</taxon>
        <taxon>Dikarya</taxon>
        <taxon>Basidiomycota</taxon>
        <taxon>Agaricomycotina</taxon>
        <taxon>Agaricomycetes</taxon>
        <taxon>Agaricomycetidae</taxon>
        <taxon>Agaricales</taxon>
        <taxon>Marasmiineae</taxon>
        <taxon>Omphalotaceae</taxon>
        <taxon>Lentinula</taxon>
    </lineage>
</organism>